<reference evidence="6" key="1">
    <citation type="submission" date="2013-12" db="EMBL/GenBank/DDBJ databases">
        <title>A Varibaculum cambriense genome reconstructed from a premature infant gut community with otherwise low bacterial novelty that shifts toward anaerobic metabolism during the third week of life.</title>
        <authorList>
            <person name="Brown C.T."/>
            <person name="Sharon I."/>
            <person name="Thomas B.C."/>
            <person name="Castelle C.J."/>
            <person name="Morowitz M.J."/>
            <person name="Banfield J.F."/>
        </authorList>
    </citation>
    <scope>NUCLEOTIDE SEQUENCE</scope>
</reference>
<keyword evidence="3" id="KW-0547">Nucleotide-binding</keyword>
<dbReference type="SUPFAM" id="SSF52402">
    <property type="entry name" value="Adenine nucleotide alpha hydrolases-like"/>
    <property type="match status" value="1"/>
</dbReference>
<feature type="domain" description="tRNA(Ile)-lysidine/2-thiocytidine synthase N-terminal" evidence="5">
    <location>
        <begin position="1"/>
        <end position="40"/>
    </location>
</feature>
<keyword evidence="2" id="KW-0819">tRNA processing</keyword>
<evidence type="ECO:0000259" key="5">
    <source>
        <dbReference type="Pfam" id="PF01171"/>
    </source>
</evidence>
<dbReference type="InterPro" id="IPR011063">
    <property type="entry name" value="TilS/TtcA_N"/>
</dbReference>
<dbReference type="PANTHER" id="PTHR43033">
    <property type="entry name" value="TRNA(ILE)-LYSIDINE SYNTHASE-RELATED"/>
    <property type="match status" value="1"/>
</dbReference>
<feature type="non-terminal residue" evidence="6">
    <location>
        <position position="1"/>
    </location>
</feature>
<dbReference type="InterPro" id="IPR012094">
    <property type="entry name" value="tRNA_Ile_lys_synt"/>
</dbReference>
<dbReference type="PANTHER" id="PTHR43033:SF1">
    <property type="entry name" value="TRNA(ILE)-LYSIDINE SYNTHASE-RELATED"/>
    <property type="match status" value="1"/>
</dbReference>
<dbReference type="Gene3D" id="3.40.50.620">
    <property type="entry name" value="HUPs"/>
    <property type="match status" value="1"/>
</dbReference>
<organism evidence="6">
    <name type="scientific">human gut metagenome</name>
    <dbReference type="NCBI Taxonomy" id="408170"/>
    <lineage>
        <taxon>unclassified sequences</taxon>
        <taxon>metagenomes</taxon>
        <taxon>organismal metagenomes</taxon>
    </lineage>
</organism>
<evidence type="ECO:0000256" key="1">
    <source>
        <dbReference type="ARBA" id="ARBA00022598"/>
    </source>
</evidence>
<dbReference type="EMBL" id="AZMM01004198">
    <property type="protein sequence ID" value="ETJ41852.1"/>
    <property type="molecule type" value="Genomic_DNA"/>
</dbReference>
<gene>
    <name evidence="6" type="ORF">Q604_UNBC04198G0001</name>
</gene>
<keyword evidence="4" id="KW-0067">ATP-binding</keyword>
<accession>W1YHB4</accession>
<comment type="caution">
    <text evidence="6">The sequence shown here is derived from an EMBL/GenBank/DDBJ whole genome shotgun (WGS) entry which is preliminary data.</text>
</comment>
<feature type="non-terminal residue" evidence="6">
    <location>
        <position position="76"/>
    </location>
</feature>
<dbReference type="GO" id="GO:0016879">
    <property type="term" value="F:ligase activity, forming carbon-nitrogen bonds"/>
    <property type="evidence" value="ECO:0007669"/>
    <property type="project" value="InterPro"/>
</dbReference>
<dbReference type="AlphaFoldDB" id="W1YHB4"/>
<proteinExistence type="predicted"/>
<evidence type="ECO:0000256" key="3">
    <source>
        <dbReference type="ARBA" id="ARBA00022741"/>
    </source>
</evidence>
<dbReference type="InterPro" id="IPR014729">
    <property type="entry name" value="Rossmann-like_a/b/a_fold"/>
</dbReference>
<dbReference type="GO" id="GO:0008033">
    <property type="term" value="P:tRNA processing"/>
    <property type="evidence" value="ECO:0007669"/>
    <property type="project" value="UniProtKB-KW"/>
</dbReference>
<dbReference type="Pfam" id="PF01171">
    <property type="entry name" value="ATP_bind_3"/>
    <property type="match status" value="1"/>
</dbReference>
<evidence type="ECO:0000256" key="2">
    <source>
        <dbReference type="ARBA" id="ARBA00022694"/>
    </source>
</evidence>
<evidence type="ECO:0000256" key="4">
    <source>
        <dbReference type="ARBA" id="ARBA00022840"/>
    </source>
</evidence>
<name>W1YHB4_9ZZZZ</name>
<protein>
    <submittedName>
        <fullName evidence="6">tRNA(Ile)-lysidine synthase</fullName>
    </submittedName>
</protein>
<keyword evidence="1" id="KW-0436">Ligase</keyword>
<sequence length="76" mass="8949">PLLDVTKEELLLYLKEKDISYCVDRTNEDVRYQRNRIRHRIIPELETINPNVVNTVVRLGNSVREDVILISQLTDT</sequence>
<evidence type="ECO:0000313" key="6">
    <source>
        <dbReference type="EMBL" id="ETJ41852.1"/>
    </source>
</evidence>
<dbReference type="GO" id="GO:0005524">
    <property type="term" value="F:ATP binding"/>
    <property type="evidence" value="ECO:0007669"/>
    <property type="project" value="UniProtKB-KW"/>
</dbReference>